<gene>
    <name evidence="2" type="ORF">L596_003435</name>
</gene>
<reference evidence="2 3" key="2">
    <citation type="journal article" date="2019" name="G3 (Bethesda)">
        <title>Hybrid Assembly of the Genome of the Entomopathogenic Nematode Steinernema carpocapsae Identifies the X-Chromosome.</title>
        <authorList>
            <person name="Serra L."/>
            <person name="Macchietto M."/>
            <person name="Macias-Munoz A."/>
            <person name="McGill C.J."/>
            <person name="Rodriguez I.M."/>
            <person name="Rodriguez B."/>
            <person name="Murad R."/>
            <person name="Mortazavi A."/>
        </authorList>
    </citation>
    <scope>NUCLEOTIDE SEQUENCE [LARGE SCALE GENOMIC DNA]</scope>
    <source>
        <strain evidence="2 3">ALL</strain>
    </source>
</reference>
<evidence type="ECO:0000256" key="1">
    <source>
        <dbReference type="SAM" id="MobiDB-lite"/>
    </source>
</evidence>
<accession>A0A4U8UTK6</accession>
<evidence type="ECO:0000313" key="2">
    <source>
        <dbReference type="EMBL" id="TMS36214.1"/>
    </source>
</evidence>
<dbReference type="PANTHER" id="PTHR21678">
    <property type="entry name" value="GROWTH INHIBITION AND DIFFERENTIATION RELATED PROTEIN 88"/>
    <property type="match status" value="1"/>
</dbReference>
<dbReference type="PANTHER" id="PTHR21678:SF0">
    <property type="entry name" value="C3H1-TYPE DOMAIN-CONTAINING PROTEIN"/>
    <property type="match status" value="1"/>
</dbReference>
<dbReference type="OrthoDB" id="5418203at2759"/>
<evidence type="ECO:0000313" key="3">
    <source>
        <dbReference type="Proteomes" id="UP000298663"/>
    </source>
</evidence>
<comment type="caution">
    <text evidence="2">The sequence shown here is derived from an EMBL/GenBank/DDBJ whole genome shotgun (WGS) entry which is preliminary data.</text>
</comment>
<dbReference type="Proteomes" id="UP000298663">
    <property type="component" value="Unassembled WGS sequence"/>
</dbReference>
<dbReference type="InterPro" id="IPR039884">
    <property type="entry name" value="R3HC1/R3HCL"/>
</dbReference>
<name>A0A4U8UTK6_STECR</name>
<protein>
    <submittedName>
        <fullName evidence="2">Uncharacterized protein</fullName>
    </submittedName>
</protein>
<feature type="compositionally biased region" description="Polar residues" evidence="1">
    <location>
        <begin position="270"/>
        <end position="280"/>
    </location>
</feature>
<dbReference type="AlphaFoldDB" id="A0A4U8UTK6"/>
<dbReference type="STRING" id="34508.A0A4U8UTK6"/>
<proteinExistence type="predicted"/>
<feature type="compositionally biased region" description="Acidic residues" evidence="1">
    <location>
        <begin position="283"/>
        <end position="292"/>
    </location>
</feature>
<dbReference type="EMBL" id="AZBU02000001">
    <property type="protein sequence ID" value="TMS36214.1"/>
    <property type="molecule type" value="Genomic_DNA"/>
</dbReference>
<sequence>MRYPWARPLSALKSVIEVSFPFLLFTFFRLPLCKFCELSTSFFIYFYSTYKIAYYYNSTIMTDFDLSVYPAEEFVSFKRCNSPDGIKQIGQNDYVPLAKRPTTEVELRDHNQESSSFLPIQDYFSEEASCRANIMNGARRSSSFISDSLVCSGSLAQQRSNCSPTTLAEDVPSFRPHSPLSVQTCPHSNISGSNVIPTYKASNFFTDSNSNRTKFCDFDKDEEAMSSQLFKDLPTSLAEFEMNLDREKRHSPPSLRYGDSLRSPVESCPSILSRSPSTYLPVSEDDEEEPPNAEDLEVAMITESFENQMKNSQSFSTDAQENSPVLSDYDPYGIGHSTQDRSHFTPNSVFSDRDIVTPSDSIWRTSTEQSGDLSFDIEDMVLTSANSALSVATKSSALEPFSSPLSFDTFLSNPRKSSSEFASVVSAADEQLSNATEALAHNVVESLFDNSSAHLEDFPPATTFKSPQADAPVSIEMLATSEAGSRKLKEDQSEQMVPEEMVDSWEDLDSEDYCPELADAMNKVSIKNPTTSQTAQSGLAGSSKAYSSDLDHVLEAYQLTPRIKTEAIETALEEARCDARVLRVDDNHALLIFSSSHHAFSATTKKRLAVFKLRPLAEASQPTLTKVHQSRSQLAPTRFRPQTNASVARRLIENSLGKRSTISAEKRHKEREQLKAARDLKKLIAGIWDE</sequence>
<feature type="region of interest" description="Disordered" evidence="1">
    <location>
        <begin position="244"/>
        <end position="292"/>
    </location>
</feature>
<reference evidence="2 3" key="1">
    <citation type="journal article" date="2015" name="Genome Biol.">
        <title>Comparative genomics of Steinernema reveals deeply conserved gene regulatory networks.</title>
        <authorList>
            <person name="Dillman A.R."/>
            <person name="Macchietto M."/>
            <person name="Porter C.F."/>
            <person name="Rogers A."/>
            <person name="Williams B."/>
            <person name="Antoshechkin I."/>
            <person name="Lee M.M."/>
            <person name="Goodwin Z."/>
            <person name="Lu X."/>
            <person name="Lewis E.E."/>
            <person name="Goodrich-Blair H."/>
            <person name="Stock S.P."/>
            <person name="Adams B.J."/>
            <person name="Sternberg P.W."/>
            <person name="Mortazavi A."/>
        </authorList>
    </citation>
    <scope>NUCLEOTIDE SEQUENCE [LARGE SCALE GENOMIC DNA]</scope>
    <source>
        <strain evidence="2 3">ALL</strain>
    </source>
</reference>
<organism evidence="2 3">
    <name type="scientific">Steinernema carpocapsae</name>
    <name type="common">Entomopathogenic nematode</name>
    <dbReference type="NCBI Taxonomy" id="34508"/>
    <lineage>
        <taxon>Eukaryota</taxon>
        <taxon>Metazoa</taxon>
        <taxon>Ecdysozoa</taxon>
        <taxon>Nematoda</taxon>
        <taxon>Chromadorea</taxon>
        <taxon>Rhabditida</taxon>
        <taxon>Tylenchina</taxon>
        <taxon>Panagrolaimomorpha</taxon>
        <taxon>Strongyloidoidea</taxon>
        <taxon>Steinernematidae</taxon>
        <taxon>Steinernema</taxon>
    </lineage>
</organism>
<keyword evidence="3" id="KW-1185">Reference proteome</keyword>